<protein>
    <submittedName>
        <fullName evidence="9">Tellurite resistance/C4-dicarboxylate transporter family protein</fullName>
    </submittedName>
</protein>
<dbReference type="PANTHER" id="PTHR31686">
    <property type="match status" value="1"/>
</dbReference>
<feature type="transmembrane region" description="Helical" evidence="8">
    <location>
        <begin position="330"/>
        <end position="351"/>
    </location>
</feature>
<evidence type="ECO:0000256" key="1">
    <source>
        <dbReference type="ARBA" id="ARBA00004651"/>
    </source>
</evidence>
<feature type="transmembrane region" description="Helical" evidence="8">
    <location>
        <begin position="30"/>
        <end position="48"/>
    </location>
</feature>
<dbReference type="Proteomes" id="UP001501461">
    <property type="component" value="Unassembled WGS sequence"/>
</dbReference>
<evidence type="ECO:0000313" key="10">
    <source>
        <dbReference type="Proteomes" id="UP001501461"/>
    </source>
</evidence>
<feature type="transmembrane region" description="Helical" evidence="8">
    <location>
        <begin position="94"/>
        <end position="112"/>
    </location>
</feature>
<evidence type="ECO:0000256" key="2">
    <source>
        <dbReference type="ARBA" id="ARBA00008566"/>
    </source>
</evidence>
<feature type="transmembrane region" description="Helical" evidence="8">
    <location>
        <begin position="118"/>
        <end position="144"/>
    </location>
</feature>
<feature type="transmembrane region" description="Helical" evidence="8">
    <location>
        <begin position="264"/>
        <end position="286"/>
    </location>
</feature>
<comment type="subcellular location">
    <subcellularLocation>
        <location evidence="1">Cell membrane</location>
        <topology evidence="1">Multi-pass membrane protein</topology>
    </subcellularLocation>
</comment>
<gene>
    <name evidence="9" type="ORF">GCM10009720_04990</name>
</gene>
<reference evidence="9 10" key="1">
    <citation type="journal article" date="2019" name="Int. J. Syst. Evol. Microbiol.">
        <title>The Global Catalogue of Microorganisms (GCM) 10K type strain sequencing project: providing services to taxonomists for standard genome sequencing and annotation.</title>
        <authorList>
            <consortium name="The Broad Institute Genomics Platform"/>
            <consortium name="The Broad Institute Genome Sequencing Center for Infectious Disease"/>
            <person name="Wu L."/>
            <person name="Ma J."/>
        </authorList>
    </citation>
    <scope>NUCLEOTIDE SEQUENCE [LARGE SCALE GENOMIC DNA]</scope>
    <source>
        <strain evidence="9 10">JCM 13595</strain>
    </source>
</reference>
<accession>A0ABN2U5H1</accession>
<evidence type="ECO:0000256" key="7">
    <source>
        <dbReference type="ARBA" id="ARBA00023136"/>
    </source>
</evidence>
<keyword evidence="5 8" id="KW-0812">Transmembrane</keyword>
<feature type="transmembrane region" description="Helical" evidence="8">
    <location>
        <begin position="298"/>
        <end position="318"/>
    </location>
</feature>
<feature type="transmembrane region" description="Helical" evidence="8">
    <location>
        <begin position="156"/>
        <end position="175"/>
    </location>
</feature>
<dbReference type="InterPro" id="IPR051629">
    <property type="entry name" value="Sulfite_efflux_TDT"/>
</dbReference>
<dbReference type="InterPro" id="IPR004695">
    <property type="entry name" value="SLAC1/Mae1/Ssu1/TehA"/>
</dbReference>
<evidence type="ECO:0000256" key="6">
    <source>
        <dbReference type="ARBA" id="ARBA00022989"/>
    </source>
</evidence>
<dbReference type="InterPro" id="IPR038665">
    <property type="entry name" value="Voltage-dep_anion_channel_sf"/>
</dbReference>
<sequence length="363" mass="39451">MQPIQEQTPHHSPAAPVSTPWWSPRDLTPGYFALVMGSGIVSISLHLLEYFIASIVLLSIAAIAYVILVGLNLWRLVAHRPAMSADFHDIQHSFGFFTFVAGTGVLGSRLALSGWWTTAVILLIIAAVAWLILGYLVPVFAVLGKATRPLIKWANGSWFVWVVGAQSVAVLAATLEPHLAGARDALAMTAVFAWSLGVVLYVAVAVFVALRMMTYPLDPHEFNPPYWVSMGALAITVVAAARIAEMASSPMVDVTRGLVAGMAVLFWCFATWMIPALFGIGIWRHVFRKVPLVYEPGLWSIVFPLGMYSVAGIYLGRVNDLPIVEAVGSGWMWVAVIAWGITFVAMVRTIAIRVVGRRAKGVL</sequence>
<evidence type="ECO:0000256" key="5">
    <source>
        <dbReference type="ARBA" id="ARBA00022692"/>
    </source>
</evidence>
<comment type="caution">
    <text evidence="9">The sequence shown here is derived from an EMBL/GenBank/DDBJ whole genome shotgun (WGS) entry which is preliminary data.</text>
</comment>
<dbReference type="CDD" id="cd09319">
    <property type="entry name" value="TDT_like_1"/>
    <property type="match status" value="1"/>
</dbReference>
<dbReference type="EMBL" id="BAAAMN010000008">
    <property type="protein sequence ID" value="GAA2028204.1"/>
    <property type="molecule type" value="Genomic_DNA"/>
</dbReference>
<comment type="similarity">
    <text evidence="2">Belongs to the tellurite-resistance/dicarboxylate transporter (TDT) family.</text>
</comment>
<feature type="transmembrane region" description="Helical" evidence="8">
    <location>
        <begin position="225"/>
        <end position="244"/>
    </location>
</feature>
<dbReference type="Pfam" id="PF03595">
    <property type="entry name" value="SLAC1"/>
    <property type="match status" value="1"/>
</dbReference>
<feature type="transmembrane region" description="Helical" evidence="8">
    <location>
        <begin position="54"/>
        <end position="74"/>
    </location>
</feature>
<organism evidence="9 10">
    <name type="scientific">Yaniella flava</name>
    <dbReference type="NCBI Taxonomy" id="287930"/>
    <lineage>
        <taxon>Bacteria</taxon>
        <taxon>Bacillati</taxon>
        <taxon>Actinomycetota</taxon>
        <taxon>Actinomycetes</taxon>
        <taxon>Micrococcales</taxon>
        <taxon>Micrococcaceae</taxon>
        <taxon>Yaniella</taxon>
    </lineage>
</organism>
<dbReference type="PANTHER" id="PTHR31686:SF1">
    <property type="entry name" value="SULFITE EFFLUX PUMP SSU1"/>
    <property type="match status" value="1"/>
</dbReference>
<evidence type="ECO:0000256" key="3">
    <source>
        <dbReference type="ARBA" id="ARBA00022448"/>
    </source>
</evidence>
<proteinExistence type="inferred from homology"/>
<evidence type="ECO:0000256" key="4">
    <source>
        <dbReference type="ARBA" id="ARBA00022475"/>
    </source>
</evidence>
<keyword evidence="7 8" id="KW-0472">Membrane</keyword>
<evidence type="ECO:0000313" key="9">
    <source>
        <dbReference type="EMBL" id="GAA2028204.1"/>
    </source>
</evidence>
<feature type="transmembrane region" description="Helical" evidence="8">
    <location>
        <begin position="187"/>
        <end position="213"/>
    </location>
</feature>
<keyword evidence="10" id="KW-1185">Reference proteome</keyword>
<dbReference type="RefSeq" id="WP_343956014.1">
    <property type="nucleotide sequence ID" value="NZ_BAAAMN010000008.1"/>
</dbReference>
<keyword evidence="3" id="KW-0813">Transport</keyword>
<dbReference type="Gene3D" id="1.50.10.150">
    <property type="entry name" value="Voltage-dependent anion channel"/>
    <property type="match status" value="1"/>
</dbReference>
<name>A0ABN2U5H1_9MICC</name>
<evidence type="ECO:0000256" key="8">
    <source>
        <dbReference type="SAM" id="Phobius"/>
    </source>
</evidence>
<keyword evidence="4" id="KW-1003">Cell membrane</keyword>
<keyword evidence="6 8" id="KW-1133">Transmembrane helix</keyword>